<dbReference type="PANTHER" id="PTHR42709:SF11">
    <property type="entry name" value="DEDA FAMILY PROTEIN"/>
    <property type="match status" value="1"/>
</dbReference>
<feature type="transmembrane region" description="Helical" evidence="2">
    <location>
        <begin position="68"/>
        <end position="90"/>
    </location>
</feature>
<dbReference type="RefSeq" id="WP_243648656.1">
    <property type="nucleotide sequence ID" value="NZ_SMAG01000002.1"/>
</dbReference>
<evidence type="ECO:0000313" key="4">
    <source>
        <dbReference type="EMBL" id="TCS95713.1"/>
    </source>
</evidence>
<dbReference type="Pfam" id="PF09335">
    <property type="entry name" value="VTT_dom"/>
    <property type="match status" value="1"/>
</dbReference>
<name>A0A4R3L7G6_9BACL</name>
<comment type="similarity">
    <text evidence="1">Belongs to the DedA family.</text>
</comment>
<keyword evidence="5" id="KW-1185">Reference proteome</keyword>
<dbReference type="InterPro" id="IPR051311">
    <property type="entry name" value="DedA_domain"/>
</dbReference>
<keyword evidence="2" id="KW-0812">Transmembrane</keyword>
<dbReference type="AlphaFoldDB" id="A0A4R3L7G6"/>
<evidence type="ECO:0000256" key="2">
    <source>
        <dbReference type="SAM" id="Phobius"/>
    </source>
</evidence>
<evidence type="ECO:0000256" key="1">
    <source>
        <dbReference type="ARBA" id="ARBA00010792"/>
    </source>
</evidence>
<evidence type="ECO:0000313" key="5">
    <source>
        <dbReference type="Proteomes" id="UP000294937"/>
    </source>
</evidence>
<gene>
    <name evidence="4" type="ORF">EDD58_102289</name>
</gene>
<comment type="caution">
    <text evidence="4">The sequence shown here is derived from an EMBL/GenBank/DDBJ whole genome shotgun (WGS) entry which is preliminary data.</text>
</comment>
<dbReference type="InterPro" id="IPR032816">
    <property type="entry name" value="VTT_dom"/>
</dbReference>
<feature type="transmembrane region" description="Helical" evidence="2">
    <location>
        <begin position="182"/>
        <end position="204"/>
    </location>
</feature>
<dbReference type="EMBL" id="SMAG01000002">
    <property type="protein sequence ID" value="TCS95713.1"/>
    <property type="molecule type" value="Genomic_DNA"/>
</dbReference>
<sequence>MSLLLAMTLLTLQDFLSSLSSLLQEWTDYFLEYGAWGLGAISFMESSFFPIPPDVLLIPMGIAQPELALWYAFITTITSVAGAILGWWLGNKFGRKLMLRFFKPELIEKVEGYFDRYGGAALAIAGFTPIPYKVFTIASGMCNVKKRDVILWSLLGRGGRFFLEAALIMWLGNAAQEFINEYFGIITLTVGGILVVGYIIFALIKKNKKKQSNSL</sequence>
<dbReference type="GO" id="GO:0005886">
    <property type="term" value="C:plasma membrane"/>
    <property type="evidence" value="ECO:0007669"/>
    <property type="project" value="TreeGrafter"/>
</dbReference>
<organism evidence="4 5">
    <name type="scientific">Hazenella coriacea</name>
    <dbReference type="NCBI Taxonomy" id="1179467"/>
    <lineage>
        <taxon>Bacteria</taxon>
        <taxon>Bacillati</taxon>
        <taxon>Bacillota</taxon>
        <taxon>Bacilli</taxon>
        <taxon>Bacillales</taxon>
        <taxon>Thermoactinomycetaceae</taxon>
        <taxon>Hazenella</taxon>
    </lineage>
</organism>
<dbReference type="Proteomes" id="UP000294937">
    <property type="component" value="Unassembled WGS sequence"/>
</dbReference>
<reference evidence="4 5" key="1">
    <citation type="submission" date="2019-03" db="EMBL/GenBank/DDBJ databases">
        <title>Genomic Encyclopedia of Type Strains, Phase IV (KMG-IV): sequencing the most valuable type-strain genomes for metagenomic binning, comparative biology and taxonomic classification.</title>
        <authorList>
            <person name="Goeker M."/>
        </authorList>
    </citation>
    <scope>NUCLEOTIDE SEQUENCE [LARGE SCALE GENOMIC DNA]</scope>
    <source>
        <strain evidence="4 5">DSM 45707</strain>
    </source>
</reference>
<feature type="domain" description="VTT" evidence="3">
    <location>
        <begin position="51"/>
        <end position="165"/>
    </location>
</feature>
<evidence type="ECO:0000259" key="3">
    <source>
        <dbReference type="Pfam" id="PF09335"/>
    </source>
</evidence>
<protein>
    <submittedName>
        <fullName evidence="4">Membrane protein YqaA with SNARE-associated domain</fullName>
    </submittedName>
</protein>
<dbReference type="PANTHER" id="PTHR42709">
    <property type="entry name" value="ALKALINE PHOSPHATASE LIKE PROTEIN"/>
    <property type="match status" value="1"/>
</dbReference>
<feature type="transmembrane region" description="Helical" evidence="2">
    <location>
        <begin position="149"/>
        <end position="170"/>
    </location>
</feature>
<proteinExistence type="inferred from homology"/>
<accession>A0A4R3L7G6</accession>
<keyword evidence="2" id="KW-0472">Membrane</keyword>
<keyword evidence="2" id="KW-1133">Transmembrane helix</keyword>